<evidence type="ECO:0000256" key="5">
    <source>
        <dbReference type="SAM" id="MobiDB-lite"/>
    </source>
</evidence>
<dbReference type="EMBL" id="CP110509">
    <property type="protein sequence ID" value="WMB28021.1"/>
    <property type="molecule type" value="Genomic_DNA"/>
</dbReference>
<accession>A0ABY9LGL8</accession>
<feature type="region of interest" description="Disordered" evidence="5">
    <location>
        <begin position="1"/>
        <end position="110"/>
    </location>
</feature>
<dbReference type="InterPro" id="IPR019931">
    <property type="entry name" value="LPXTG_anchor"/>
</dbReference>
<reference evidence="8" key="1">
    <citation type="submission" date="2022-10" db="EMBL/GenBank/DDBJ databases">
        <title>Streptococcus didelphis as causative of fatal infections in opossums (Didelphis albiventris).</title>
        <authorList>
            <person name="Breyer G.M."/>
            <person name="Da Silva M.E.R.J."/>
            <person name="Siqueira F.M."/>
        </authorList>
    </citation>
    <scope>NUCLEOTIDE SEQUENCE [LARGE SCALE GENOMIC DNA]</scope>
    <source>
        <strain evidence="8">LBVP101/21</strain>
    </source>
</reference>
<feature type="domain" description="Gram-positive cocci surface proteins LPxTG" evidence="6">
    <location>
        <begin position="157"/>
        <end position="185"/>
    </location>
</feature>
<dbReference type="NCBIfam" id="TIGR01167">
    <property type="entry name" value="LPXTG_anchor"/>
    <property type="match status" value="1"/>
</dbReference>
<organism evidence="7 8">
    <name type="scientific">Streptococcus didelphis</name>
    <dbReference type="NCBI Taxonomy" id="102886"/>
    <lineage>
        <taxon>Bacteria</taxon>
        <taxon>Bacillati</taxon>
        <taxon>Bacillota</taxon>
        <taxon>Bacilli</taxon>
        <taxon>Lactobacillales</taxon>
        <taxon>Streptococcaceae</taxon>
        <taxon>Streptococcus</taxon>
    </lineage>
</organism>
<evidence type="ECO:0000256" key="1">
    <source>
        <dbReference type="ARBA" id="ARBA00022512"/>
    </source>
</evidence>
<evidence type="ECO:0000256" key="4">
    <source>
        <dbReference type="ARBA" id="ARBA00023088"/>
    </source>
</evidence>
<evidence type="ECO:0000259" key="6">
    <source>
        <dbReference type="Pfam" id="PF00746"/>
    </source>
</evidence>
<keyword evidence="8" id="KW-1185">Reference proteome</keyword>
<gene>
    <name evidence="7" type="ORF">N1496_08700</name>
</gene>
<protein>
    <submittedName>
        <fullName evidence="7">LPXTG cell wall anchor domain-containing protein</fullName>
    </submittedName>
</protein>
<proteinExistence type="predicted"/>
<dbReference type="Pfam" id="PF00746">
    <property type="entry name" value="Gram_pos_anchor"/>
    <property type="match status" value="1"/>
</dbReference>
<evidence type="ECO:0000313" key="8">
    <source>
        <dbReference type="Proteomes" id="UP001238096"/>
    </source>
</evidence>
<keyword evidence="3" id="KW-0732">Signal</keyword>
<evidence type="ECO:0000256" key="2">
    <source>
        <dbReference type="ARBA" id="ARBA00022525"/>
    </source>
</evidence>
<keyword evidence="4" id="KW-0572">Peptidoglycan-anchor</keyword>
<evidence type="ECO:0000313" key="7">
    <source>
        <dbReference type="EMBL" id="WMB28021.1"/>
    </source>
</evidence>
<keyword evidence="2" id="KW-0964">Secreted</keyword>
<sequence length="207" mass="21993">MIDFDGNTAPGESGSNNGTEEITEHGPIIENETDSSEIISGSNNGTEEITEHGPIIENETDSSEIISGSNNGTEEITEHGPIIEDETDSSEIISGSNDGTEEITETGPLVDFDFNSPEIISGANDGQTVIEEDKPVLSQKALADKEPENPKVVAKVSKPELPSTGDKSSVLSILGLVLSVLALAFTKEEHQRNKLSSYISKNSKPII</sequence>
<dbReference type="RefSeq" id="WP_306675818.1">
    <property type="nucleotide sequence ID" value="NZ_CP110509.1"/>
</dbReference>
<name>A0ABY9LGL8_9STRE</name>
<feature type="compositionally biased region" description="Polar residues" evidence="5">
    <location>
        <begin position="36"/>
        <end position="47"/>
    </location>
</feature>
<feature type="compositionally biased region" description="Polar residues" evidence="5">
    <location>
        <begin position="63"/>
        <end position="74"/>
    </location>
</feature>
<dbReference type="Proteomes" id="UP001238096">
    <property type="component" value="Chromosome"/>
</dbReference>
<evidence type="ECO:0000256" key="3">
    <source>
        <dbReference type="ARBA" id="ARBA00022729"/>
    </source>
</evidence>
<keyword evidence="1" id="KW-0134">Cell wall</keyword>